<dbReference type="FunFam" id="2.40.30.170:FF:000003">
    <property type="entry name" value="Multidrug resistance protein A"/>
    <property type="match status" value="1"/>
</dbReference>
<dbReference type="Proteomes" id="UP000291078">
    <property type="component" value="Unassembled WGS sequence"/>
</dbReference>
<keyword evidence="7 9" id="KW-1133">Transmembrane helix</keyword>
<keyword evidence="5" id="KW-0997">Cell inner membrane</keyword>
<evidence type="ECO:0000313" key="12">
    <source>
        <dbReference type="Proteomes" id="UP000291078"/>
    </source>
</evidence>
<keyword evidence="6 9" id="KW-0812">Transmembrane</keyword>
<dbReference type="SUPFAM" id="SSF111369">
    <property type="entry name" value="HlyD-like secretion proteins"/>
    <property type="match status" value="2"/>
</dbReference>
<keyword evidence="12" id="KW-1185">Reference proteome</keyword>
<evidence type="ECO:0000256" key="7">
    <source>
        <dbReference type="ARBA" id="ARBA00022989"/>
    </source>
</evidence>
<dbReference type="Pfam" id="PF25885">
    <property type="entry name" value="HH_EMRA"/>
    <property type="match status" value="1"/>
</dbReference>
<dbReference type="AlphaFoldDB" id="A0A4Q7S1Q6"/>
<evidence type="ECO:0000313" key="11">
    <source>
        <dbReference type="EMBL" id="RZT39378.1"/>
    </source>
</evidence>
<evidence type="ECO:0000256" key="6">
    <source>
        <dbReference type="ARBA" id="ARBA00022692"/>
    </source>
</evidence>
<comment type="caution">
    <text evidence="11">The sequence shown here is derived from an EMBL/GenBank/DDBJ whole genome shotgun (WGS) entry which is preliminary data.</text>
</comment>
<reference evidence="11 12" key="1">
    <citation type="journal article" date="2015" name="Stand. Genomic Sci.">
        <title>Genomic Encyclopedia of Bacterial and Archaeal Type Strains, Phase III: the genomes of soil and plant-associated and newly described type strains.</title>
        <authorList>
            <person name="Whitman W.B."/>
            <person name="Woyke T."/>
            <person name="Klenk H.P."/>
            <person name="Zhou Y."/>
            <person name="Lilburn T.G."/>
            <person name="Beck B.J."/>
            <person name="De Vos P."/>
            <person name="Vandamme P."/>
            <person name="Eisen J.A."/>
            <person name="Garrity G."/>
            <person name="Hugenholtz P."/>
            <person name="Kyrpides N.C."/>
        </authorList>
    </citation>
    <scope>NUCLEOTIDE SEQUENCE [LARGE SCALE GENOMIC DNA]</scope>
    <source>
        <strain evidence="11 12">ASC-9842</strain>
    </source>
</reference>
<dbReference type="InterPro" id="IPR050739">
    <property type="entry name" value="MFP"/>
</dbReference>
<feature type="domain" description="Multidrug export protein EmrA/FarA alpha-helical hairpin" evidence="10">
    <location>
        <begin position="98"/>
        <end position="218"/>
    </location>
</feature>
<dbReference type="GO" id="GO:0005886">
    <property type="term" value="C:plasma membrane"/>
    <property type="evidence" value="ECO:0007669"/>
    <property type="project" value="UniProtKB-SubCell"/>
</dbReference>
<dbReference type="RefSeq" id="WP_130391548.1">
    <property type="nucleotide sequence ID" value="NZ_SGXM01000002.1"/>
</dbReference>
<dbReference type="PANTHER" id="PTHR30386">
    <property type="entry name" value="MEMBRANE FUSION SUBUNIT OF EMRAB-TOLC MULTIDRUG EFFLUX PUMP"/>
    <property type="match status" value="1"/>
</dbReference>
<keyword evidence="8 9" id="KW-0472">Membrane</keyword>
<dbReference type="Gene3D" id="1.10.287.470">
    <property type="entry name" value="Helix hairpin bin"/>
    <property type="match status" value="1"/>
</dbReference>
<feature type="transmembrane region" description="Helical" evidence="9">
    <location>
        <begin position="26"/>
        <end position="45"/>
    </location>
</feature>
<evidence type="ECO:0000256" key="2">
    <source>
        <dbReference type="ARBA" id="ARBA00009477"/>
    </source>
</evidence>
<dbReference type="Gene3D" id="2.40.30.170">
    <property type="match status" value="1"/>
</dbReference>
<sequence>MNAPTENRPAIAAAVPAPPRRRPLRIALAVSLGTLAVAGAAVYWWQHGRHWVSTEDAYVEGNVVQVTPQVSGVVTAILADNTDLVAAGELLVEFNGVDAQVAEAAAQAQLARTVRLVRGQFAAARQDRATVELRSVDLARAREDMARRSALVTNGAISGEELVHARHAIRSAQASLAVANEQLRRNQAVVERTSVASHPDVLAAASQLRHASVALTRTRIAAPVGGVVTKRSVQVGQRVGAGVPMMSVVPLEQLWVTANLKESQLRDIRVGQPVRLTTDLYGNSVVFNGRVLGQDAGTGSAFALLPAQNATGNWIKVVQRVPVRIALDPAEVAAHPLQIGLSMKASVDTRSRDGKRLVAINDAAQQYRTTVFADELARADALVERIVQENL</sequence>
<dbReference type="PANTHER" id="PTHR30386:SF19">
    <property type="entry name" value="MULTIDRUG EXPORT PROTEIN EMRA-RELATED"/>
    <property type="match status" value="1"/>
</dbReference>
<dbReference type="GO" id="GO:0046677">
    <property type="term" value="P:response to antibiotic"/>
    <property type="evidence" value="ECO:0007669"/>
    <property type="project" value="UniProtKB-ARBA"/>
</dbReference>
<proteinExistence type="inferred from homology"/>
<evidence type="ECO:0000256" key="3">
    <source>
        <dbReference type="ARBA" id="ARBA00022448"/>
    </source>
</evidence>
<dbReference type="EMBL" id="SGXM01000002">
    <property type="protein sequence ID" value="RZT39378.1"/>
    <property type="molecule type" value="Genomic_DNA"/>
</dbReference>
<keyword evidence="3" id="KW-0813">Transport</keyword>
<name>A0A4Q7S1Q6_9BURK</name>
<comment type="similarity">
    <text evidence="2">Belongs to the membrane fusion protein (MFP) (TC 8.A.1) family.</text>
</comment>
<keyword evidence="4" id="KW-1003">Cell membrane</keyword>
<comment type="subcellular location">
    <subcellularLocation>
        <location evidence="1">Cell inner membrane</location>
        <topology evidence="1">Single-pass membrane protein</topology>
    </subcellularLocation>
</comment>
<evidence type="ECO:0000256" key="5">
    <source>
        <dbReference type="ARBA" id="ARBA00022519"/>
    </source>
</evidence>
<dbReference type="GO" id="GO:0015721">
    <property type="term" value="P:bile acid and bile salt transport"/>
    <property type="evidence" value="ECO:0007669"/>
    <property type="project" value="UniProtKB-ARBA"/>
</dbReference>
<evidence type="ECO:0000256" key="1">
    <source>
        <dbReference type="ARBA" id="ARBA00004377"/>
    </source>
</evidence>
<evidence type="ECO:0000256" key="8">
    <source>
        <dbReference type="ARBA" id="ARBA00023136"/>
    </source>
</evidence>
<evidence type="ECO:0000256" key="9">
    <source>
        <dbReference type="SAM" id="Phobius"/>
    </source>
</evidence>
<evidence type="ECO:0000256" key="4">
    <source>
        <dbReference type="ARBA" id="ARBA00022475"/>
    </source>
</evidence>
<dbReference type="Gene3D" id="2.40.50.100">
    <property type="match status" value="1"/>
</dbReference>
<dbReference type="GO" id="GO:1990961">
    <property type="term" value="P:xenobiotic detoxification by transmembrane export across the plasma membrane"/>
    <property type="evidence" value="ECO:0007669"/>
    <property type="project" value="UniProtKB-ARBA"/>
</dbReference>
<protein>
    <submittedName>
        <fullName evidence="11">Membrane fusion protein (Multidrug efflux system)</fullName>
    </submittedName>
</protein>
<accession>A0A4Q7S1Q6</accession>
<organism evidence="11 12">
    <name type="scientific">Cupriavidus agavae</name>
    <dbReference type="NCBI Taxonomy" id="1001822"/>
    <lineage>
        <taxon>Bacteria</taxon>
        <taxon>Pseudomonadati</taxon>
        <taxon>Pseudomonadota</taxon>
        <taxon>Betaproteobacteria</taxon>
        <taxon>Burkholderiales</taxon>
        <taxon>Burkholderiaceae</taxon>
        <taxon>Cupriavidus</taxon>
    </lineage>
</organism>
<evidence type="ECO:0000259" key="10">
    <source>
        <dbReference type="Pfam" id="PF25885"/>
    </source>
</evidence>
<gene>
    <name evidence="11" type="ORF">EV147_2573</name>
</gene>
<dbReference type="InterPro" id="IPR058633">
    <property type="entry name" value="EmrA/FarA_HH"/>
</dbReference>
<dbReference type="OrthoDB" id="9811754at2"/>